<sequence>MLSHKIDYSYIKKAIRDKKLPDVEYGTVGCDGFKYQIPNFKHIGGKNCILSSLNKTLRHYDINYSEEMLLGIASGLSMIVMQFKHGPFVGGLNAKDWNCIRAPLDRLGIEYKLHETGSVLKAHQKLKDILRKGQPAVTFVDMAFLPHFFSDQNMVPNEKMGHFGGHTVVVYGLDEMKGEVLISDRFGEPVKIPLNLFQMARASKFAPFAAKNKILELFNPEKSSLKSLKEIIPMAIKQNIDQMLNPPIKMLGVPGFLKYKQVFPTWWSKYPGDQFIYAILNLFIFMEVGGCGGAMFRDMYRIFLGEAAVIMEMPSLNKAIEFFEVSIEAIHNLGNALLPDELEWMGKLRKSLLEFNATQESMPDNLNILLKQMENDQKNIIERAISENLSDFPSYFPKIVAAIQHVHDAEKEAWEYLAEMF</sequence>
<dbReference type="Pfam" id="PF16169">
    <property type="entry name" value="DUF4872"/>
    <property type="match status" value="1"/>
</dbReference>
<dbReference type="EMBL" id="CP104013">
    <property type="protein sequence ID" value="UYP48754.1"/>
    <property type="molecule type" value="Genomic_DNA"/>
</dbReference>
<reference evidence="3" key="1">
    <citation type="submission" date="2022-09" db="EMBL/GenBank/DDBJ databases">
        <title>Actin cytoskeleton and complex cell architecture in an #Asgard archaeon.</title>
        <authorList>
            <person name="Ponce Toledo R.I."/>
            <person name="Schleper C."/>
            <person name="Rodrigues Oliveira T."/>
            <person name="Wollweber F."/>
            <person name="Xu J."/>
            <person name="Rittmann S."/>
            <person name="Klingl A."/>
            <person name="Pilhofer M."/>
        </authorList>
    </citation>
    <scope>NUCLEOTIDE SEQUENCE</scope>
    <source>
        <strain evidence="3">B-35</strain>
    </source>
</reference>
<dbReference type="Proteomes" id="UP001208689">
    <property type="component" value="Chromosome"/>
</dbReference>
<organism evidence="3 4">
    <name type="scientific">Candidatus Lokiarchaeum ossiferum</name>
    <dbReference type="NCBI Taxonomy" id="2951803"/>
    <lineage>
        <taxon>Archaea</taxon>
        <taxon>Promethearchaeati</taxon>
        <taxon>Promethearchaeota</taxon>
        <taxon>Promethearchaeia</taxon>
        <taxon>Promethearchaeales</taxon>
        <taxon>Promethearchaeaceae</taxon>
        <taxon>Candidatus Lokiarchaeum</taxon>
    </lineage>
</organism>
<evidence type="ECO:0000259" key="1">
    <source>
        <dbReference type="Pfam" id="PF14399"/>
    </source>
</evidence>
<gene>
    <name evidence="3" type="ORF">NEF87_005039</name>
</gene>
<evidence type="ECO:0000313" key="4">
    <source>
        <dbReference type="Proteomes" id="UP001208689"/>
    </source>
</evidence>
<name>A0ABY6I1R8_9ARCH</name>
<proteinExistence type="predicted"/>
<evidence type="ECO:0000259" key="2">
    <source>
        <dbReference type="Pfam" id="PF16169"/>
    </source>
</evidence>
<dbReference type="InterPro" id="IPR026935">
    <property type="entry name" value="BtrH_N"/>
</dbReference>
<protein>
    <recommendedName>
        <fullName evidence="5">DUF4872 domain-containing protein</fullName>
    </recommendedName>
</protein>
<dbReference type="Pfam" id="PF14399">
    <property type="entry name" value="BtrH_N"/>
    <property type="match status" value="1"/>
</dbReference>
<dbReference type="InterPro" id="IPR032369">
    <property type="entry name" value="DUF4872"/>
</dbReference>
<feature type="domain" description="DUF4872" evidence="2">
    <location>
        <begin position="198"/>
        <end position="323"/>
    </location>
</feature>
<evidence type="ECO:0000313" key="3">
    <source>
        <dbReference type="EMBL" id="UYP48754.1"/>
    </source>
</evidence>
<accession>A0ABY6I1R8</accession>
<keyword evidence="4" id="KW-1185">Reference proteome</keyword>
<feature type="domain" description="Butirosin biosynthesis protein H N-terminal" evidence="1">
    <location>
        <begin position="48"/>
        <end position="185"/>
    </location>
</feature>
<evidence type="ECO:0008006" key="5">
    <source>
        <dbReference type="Google" id="ProtNLM"/>
    </source>
</evidence>